<evidence type="ECO:0000313" key="2">
    <source>
        <dbReference type="Proteomes" id="UP001501690"/>
    </source>
</evidence>
<keyword evidence="2" id="KW-1185">Reference proteome</keyword>
<evidence type="ECO:0000313" key="1">
    <source>
        <dbReference type="EMBL" id="GAA1702544.1"/>
    </source>
</evidence>
<proteinExistence type="predicted"/>
<comment type="caution">
    <text evidence="1">The sequence shown here is derived from an EMBL/GenBank/DDBJ whole genome shotgun (WGS) entry which is preliminary data.</text>
</comment>
<reference evidence="2" key="1">
    <citation type="journal article" date="2019" name="Int. J. Syst. Evol. Microbiol.">
        <title>The Global Catalogue of Microorganisms (GCM) 10K type strain sequencing project: providing services to taxonomists for standard genome sequencing and annotation.</title>
        <authorList>
            <consortium name="The Broad Institute Genomics Platform"/>
            <consortium name="The Broad Institute Genome Sequencing Center for Infectious Disease"/>
            <person name="Wu L."/>
            <person name="Ma J."/>
        </authorList>
    </citation>
    <scope>NUCLEOTIDE SEQUENCE [LARGE SCALE GENOMIC DNA]</scope>
    <source>
        <strain evidence="2">JCM 15577</strain>
    </source>
</reference>
<sequence length="83" mass="8470">MVDPLACPGPRAARTLLAQLEVSARIVGARAADLVADTVWQARAADEYVAAASALAEDVMALGLSAGSLSDQVGAPLPGWWVP</sequence>
<protein>
    <submittedName>
        <fullName evidence="1">Uncharacterized protein</fullName>
    </submittedName>
</protein>
<name>A0ABP4UBW9_9MICO</name>
<gene>
    <name evidence="1" type="ORF">GCM10009808_20620</name>
</gene>
<dbReference type="Proteomes" id="UP001501690">
    <property type="component" value="Unassembled WGS sequence"/>
</dbReference>
<dbReference type="EMBL" id="BAAAPL010000002">
    <property type="protein sequence ID" value="GAA1702544.1"/>
    <property type="molecule type" value="Genomic_DNA"/>
</dbReference>
<accession>A0ABP4UBW9</accession>
<organism evidence="1 2">
    <name type="scientific">Microbacterium sediminicola</name>
    <dbReference type="NCBI Taxonomy" id="415210"/>
    <lineage>
        <taxon>Bacteria</taxon>
        <taxon>Bacillati</taxon>
        <taxon>Actinomycetota</taxon>
        <taxon>Actinomycetes</taxon>
        <taxon>Micrococcales</taxon>
        <taxon>Microbacteriaceae</taxon>
        <taxon>Microbacterium</taxon>
    </lineage>
</organism>